<evidence type="ECO:0000313" key="2">
    <source>
        <dbReference type="Proteomes" id="UP001629274"/>
    </source>
</evidence>
<feature type="non-terminal residue" evidence="1">
    <location>
        <position position="82"/>
    </location>
</feature>
<keyword evidence="2" id="KW-1185">Reference proteome</keyword>
<dbReference type="EMBL" id="JAQQDR010000042">
    <property type="protein sequence ID" value="MFM0243315.1"/>
    <property type="molecule type" value="Genomic_DNA"/>
</dbReference>
<gene>
    <name evidence="1" type="ORF">PQR03_34760</name>
</gene>
<name>A0ABW9BTM7_9BURK</name>
<reference evidence="1 2" key="1">
    <citation type="journal article" date="2024" name="Chem. Sci.">
        <title>Discovery of megapolipeptins by genome mining of a Burkholderiales bacteria collection.</title>
        <authorList>
            <person name="Paulo B.S."/>
            <person name="Recchia M.J.J."/>
            <person name="Lee S."/>
            <person name="Fergusson C.H."/>
            <person name="Romanowski S.B."/>
            <person name="Hernandez A."/>
            <person name="Krull N."/>
            <person name="Liu D.Y."/>
            <person name="Cavanagh H."/>
            <person name="Bos A."/>
            <person name="Gray C.A."/>
            <person name="Murphy B.T."/>
            <person name="Linington R.G."/>
            <person name="Eustaquio A.S."/>
        </authorList>
    </citation>
    <scope>NUCLEOTIDE SEQUENCE [LARGE SCALE GENOMIC DNA]</scope>
    <source>
        <strain evidence="1 2">RL17-351-BIE-A</strain>
    </source>
</reference>
<dbReference type="RefSeq" id="WP_408264926.1">
    <property type="nucleotide sequence ID" value="NZ_JAQQCK010000048.1"/>
</dbReference>
<sequence>MSENNTMTVEPIDLNEVVRRIDMASGLFAHAAGAFSDIATIFEAIAEAAGKGSLANRLACVGMSICEDRDSDFTEWHEDYSA</sequence>
<accession>A0ABW9BTM7</accession>
<proteinExistence type="predicted"/>
<dbReference type="Proteomes" id="UP001629274">
    <property type="component" value="Unassembled WGS sequence"/>
</dbReference>
<evidence type="ECO:0000313" key="1">
    <source>
        <dbReference type="EMBL" id="MFM0243315.1"/>
    </source>
</evidence>
<protein>
    <submittedName>
        <fullName evidence="1">Uncharacterized protein</fullName>
    </submittedName>
</protein>
<comment type="caution">
    <text evidence="1">The sequence shown here is derived from an EMBL/GenBank/DDBJ whole genome shotgun (WGS) entry which is preliminary data.</text>
</comment>
<organism evidence="1 2">
    <name type="scientific">Paraburkholderia phytofirmans</name>
    <dbReference type="NCBI Taxonomy" id="261302"/>
    <lineage>
        <taxon>Bacteria</taxon>
        <taxon>Pseudomonadati</taxon>
        <taxon>Pseudomonadota</taxon>
        <taxon>Betaproteobacteria</taxon>
        <taxon>Burkholderiales</taxon>
        <taxon>Burkholderiaceae</taxon>
        <taxon>Paraburkholderia</taxon>
    </lineage>
</organism>